<dbReference type="EMBL" id="CALOZG010000003">
    <property type="protein sequence ID" value="CAH4006429.1"/>
    <property type="molecule type" value="Genomic_DNA"/>
</dbReference>
<comment type="caution">
    <text evidence="2">The sequence shown here is derived from an EMBL/GenBank/DDBJ whole genome shotgun (WGS) entry which is preliminary data.</text>
</comment>
<feature type="compositionally biased region" description="Basic residues" evidence="1">
    <location>
        <begin position="1"/>
        <end position="17"/>
    </location>
</feature>
<feature type="compositionally biased region" description="Basic and acidic residues" evidence="1">
    <location>
        <begin position="45"/>
        <end position="55"/>
    </location>
</feature>
<reference evidence="2" key="1">
    <citation type="submission" date="2022-05" db="EMBL/GenBank/DDBJ databases">
        <authorList>
            <person name="Okamura Y."/>
        </authorList>
    </citation>
    <scope>NUCLEOTIDE SEQUENCE</scope>
</reference>
<dbReference type="Proteomes" id="UP001152562">
    <property type="component" value="Unassembled WGS sequence"/>
</dbReference>
<evidence type="ECO:0000313" key="2">
    <source>
        <dbReference type="EMBL" id="CAH4006429.1"/>
    </source>
</evidence>
<keyword evidence="3" id="KW-1185">Reference proteome</keyword>
<feature type="region of interest" description="Disordered" evidence="1">
    <location>
        <begin position="1"/>
        <end position="55"/>
    </location>
</feature>
<protein>
    <submittedName>
        <fullName evidence="2">Uncharacterized protein</fullName>
    </submittedName>
</protein>
<organism evidence="2 3">
    <name type="scientific">Pieris brassicae</name>
    <name type="common">White butterfly</name>
    <name type="synonym">Large white butterfly</name>
    <dbReference type="NCBI Taxonomy" id="7116"/>
    <lineage>
        <taxon>Eukaryota</taxon>
        <taxon>Metazoa</taxon>
        <taxon>Ecdysozoa</taxon>
        <taxon>Arthropoda</taxon>
        <taxon>Hexapoda</taxon>
        <taxon>Insecta</taxon>
        <taxon>Pterygota</taxon>
        <taxon>Neoptera</taxon>
        <taxon>Endopterygota</taxon>
        <taxon>Lepidoptera</taxon>
        <taxon>Glossata</taxon>
        <taxon>Ditrysia</taxon>
        <taxon>Papilionoidea</taxon>
        <taxon>Pieridae</taxon>
        <taxon>Pierinae</taxon>
        <taxon>Pieris</taxon>
    </lineage>
</organism>
<evidence type="ECO:0000313" key="3">
    <source>
        <dbReference type="Proteomes" id="UP001152562"/>
    </source>
</evidence>
<dbReference type="AlphaFoldDB" id="A0A9P0T7Q6"/>
<evidence type="ECO:0000256" key="1">
    <source>
        <dbReference type="SAM" id="MobiDB-lite"/>
    </source>
</evidence>
<accession>A0A9P0T7Q6</accession>
<proteinExistence type="predicted"/>
<gene>
    <name evidence="2" type="ORF">PIBRA_LOCUS2957</name>
</gene>
<sequence length="105" mass="11482">MPRKRSAAKSSHARRNRGGPPRVRVPLPLPAPRLLSPTFNKARGRPVEENGGRRTQIERNRHSVALPLANSAFGRGPSVKRALVSFASVLINSQPTPTLTPLDYT</sequence>
<name>A0A9P0T7Q6_PIEBR</name>